<feature type="transmembrane region" description="Helical" evidence="1">
    <location>
        <begin position="45"/>
        <end position="69"/>
    </location>
</feature>
<dbReference type="Pfam" id="PF12966">
    <property type="entry name" value="AtpR"/>
    <property type="match status" value="1"/>
</dbReference>
<keyword evidence="1" id="KW-1133">Transmembrane helix</keyword>
<dbReference type="Proteomes" id="UP000494260">
    <property type="component" value="Unassembled WGS sequence"/>
</dbReference>
<feature type="transmembrane region" description="Helical" evidence="1">
    <location>
        <begin position="75"/>
        <end position="95"/>
    </location>
</feature>
<evidence type="ECO:0000313" key="4">
    <source>
        <dbReference type="Proteomes" id="UP000494218"/>
    </source>
</evidence>
<proteinExistence type="predicted"/>
<evidence type="ECO:0000313" key="3">
    <source>
        <dbReference type="EMBL" id="VWC60768.1"/>
    </source>
</evidence>
<dbReference type="InterPro" id="IPR017581">
    <property type="entry name" value="AtpR-like"/>
</dbReference>
<keyword evidence="1" id="KW-0812">Transmembrane</keyword>
<protein>
    <recommendedName>
        <fullName evidence="6">N-ATPase, AtpR subunit</fullName>
    </recommendedName>
</protein>
<evidence type="ECO:0008006" key="6">
    <source>
        <dbReference type="Google" id="ProtNLM"/>
    </source>
</evidence>
<keyword evidence="1" id="KW-0472">Membrane</keyword>
<evidence type="ECO:0000313" key="5">
    <source>
        <dbReference type="Proteomes" id="UP000494260"/>
    </source>
</evidence>
<gene>
    <name evidence="3" type="ORF">BLA18109_01534</name>
    <name evidence="2" type="ORF">BLA23254_04564</name>
</gene>
<dbReference type="EMBL" id="CABVPW010000023">
    <property type="protein sequence ID" value="VWB96098.1"/>
    <property type="molecule type" value="Genomic_DNA"/>
</dbReference>
<accession>A0A6P2NN76</accession>
<dbReference type="EMBL" id="CABVQH010000004">
    <property type="protein sequence ID" value="VWC60768.1"/>
    <property type="molecule type" value="Genomic_DNA"/>
</dbReference>
<reference evidence="4 5" key="1">
    <citation type="submission" date="2019-09" db="EMBL/GenBank/DDBJ databases">
        <authorList>
            <person name="Depoorter E."/>
        </authorList>
    </citation>
    <scope>NUCLEOTIDE SEQUENCE [LARGE SCALE GENOMIC DNA]</scope>
    <source>
        <strain evidence="2">LMG 23254</strain>
        <strain evidence="3">R-18109</strain>
    </source>
</reference>
<dbReference type="Proteomes" id="UP000494218">
    <property type="component" value="Unassembled WGS sequence"/>
</dbReference>
<dbReference type="AlphaFoldDB" id="A0A6P2NN76"/>
<evidence type="ECO:0000256" key="1">
    <source>
        <dbReference type="SAM" id="Phobius"/>
    </source>
</evidence>
<evidence type="ECO:0000313" key="2">
    <source>
        <dbReference type="EMBL" id="VWB96098.1"/>
    </source>
</evidence>
<sequence length="105" mass="10351">MTIDAWLAPPAVANLAAATLGVVVGLALGAWHFGSLAWNGRLFAAGRVACALGLQGARIAIAVAVLVALARLGAAAVVAGALGLLFARAVALRYAGALTAPRGPR</sequence>
<name>A0A6P2NN76_BURL3</name>
<organism evidence="2 4">
    <name type="scientific">Burkholderia lata (strain ATCC 17760 / DSM 23089 / LMG 22485 / NCIMB 9086 / R18194 / 383)</name>
    <dbReference type="NCBI Taxonomy" id="482957"/>
    <lineage>
        <taxon>Bacteria</taxon>
        <taxon>Pseudomonadati</taxon>
        <taxon>Pseudomonadota</taxon>
        <taxon>Betaproteobacteria</taxon>
        <taxon>Burkholderiales</taxon>
        <taxon>Burkholderiaceae</taxon>
        <taxon>Burkholderia</taxon>
        <taxon>Burkholderia cepacia complex</taxon>
    </lineage>
</organism>
<feature type="transmembrane region" description="Helical" evidence="1">
    <location>
        <begin position="12"/>
        <end position="33"/>
    </location>
</feature>